<sequence>MSMNKIIVLPGTADAVFFLNEVDYITKYFDEVIVISYPGNKHTFSKIAEQKGFKYYVVNTNILGSLLNVHFYKWLFSKDTIKEIRKTFAFTKKDFSRSLYIFYYGIFYISSKKYIDREIEKNAGENLYLYSFWLTRGAYTVANYNINRKGNVKKLISRAHGYDLYEERNTTNYLPFRSFIDKNLDEIHPISEHGLNYYKNKYKKSNSGTKKTISRLGTYNPNSLKKTIFNKEKICIASCSSITDVKRLDLIIDVIANIEIPVKWIHIGNGKQKSQMELYAKEKLKDKDYYFLGQIDNSDILKTYIKYDVDFFINMSDSEGVPVSIMEAMSAGIPVMARDVGGLSEIINEKNGYLIRNNIEFEQVYSGVNSFIKQRINKIESYIDKSNESIKFWNERYNSNKNFNLFFKNMLQEFNGNNIEVK</sequence>
<organism evidence="4 5">
    <name type="scientific">Ureibacillus aquaedulcis</name>
    <dbReference type="NCBI Taxonomy" id="3058421"/>
    <lineage>
        <taxon>Bacteria</taxon>
        <taxon>Bacillati</taxon>
        <taxon>Bacillota</taxon>
        <taxon>Bacilli</taxon>
        <taxon>Bacillales</taxon>
        <taxon>Caryophanaceae</taxon>
        <taxon>Ureibacillus</taxon>
    </lineage>
</organism>
<dbReference type="EC" id="2.4.-.-" evidence="4"/>
<protein>
    <submittedName>
        <fullName evidence="4">Glycosyltransferase</fullName>
        <ecNumber evidence="4">2.4.-.-</ecNumber>
    </submittedName>
</protein>
<dbReference type="SUPFAM" id="SSF53756">
    <property type="entry name" value="UDP-Glycosyltransferase/glycogen phosphorylase"/>
    <property type="match status" value="1"/>
</dbReference>
<dbReference type="EMBL" id="JAUHTQ010000016">
    <property type="protein sequence ID" value="MDN4495141.1"/>
    <property type="molecule type" value="Genomic_DNA"/>
</dbReference>
<dbReference type="PANTHER" id="PTHR12526:SF629">
    <property type="entry name" value="TEICHURONIC ACID BIOSYNTHESIS GLYCOSYLTRANSFERASE TUAH-RELATED"/>
    <property type="match status" value="1"/>
</dbReference>
<dbReference type="Pfam" id="PF00534">
    <property type="entry name" value="Glycos_transf_1"/>
    <property type="match status" value="1"/>
</dbReference>
<evidence type="ECO:0000259" key="3">
    <source>
        <dbReference type="Pfam" id="PF00534"/>
    </source>
</evidence>
<accession>A0ABT8GUQ0</accession>
<keyword evidence="1 4" id="KW-0328">Glycosyltransferase</keyword>
<evidence type="ECO:0000256" key="1">
    <source>
        <dbReference type="ARBA" id="ARBA00022676"/>
    </source>
</evidence>
<dbReference type="Proteomes" id="UP001172743">
    <property type="component" value="Unassembled WGS sequence"/>
</dbReference>
<dbReference type="GO" id="GO:0016757">
    <property type="term" value="F:glycosyltransferase activity"/>
    <property type="evidence" value="ECO:0007669"/>
    <property type="project" value="UniProtKB-KW"/>
</dbReference>
<keyword evidence="5" id="KW-1185">Reference proteome</keyword>
<keyword evidence="2 4" id="KW-0808">Transferase</keyword>
<dbReference type="Gene3D" id="3.40.50.2000">
    <property type="entry name" value="Glycogen Phosphorylase B"/>
    <property type="match status" value="2"/>
</dbReference>
<name>A0ABT8GUQ0_9BACL</name>
<evidence type="ECO:0000313" key="5">
    <source>
        <dbReference type="Proteomes" id="UP001172743"/>
    </source>
</evidence>
<evidence type="ECO:0000313" key="4">
    <source>
        <dbReference type="EMBL" id="MDN4495141.1"/>
    </source>
</evidence>
<dbReference type="PANTHER" id="PTHR12526">
    <property type="entry name" value="GLYCOSYLTRANSFERASE"/>
    <property type="match status" value="1"/>
</dbReference>
<evidence type="ECO:0000256" key="2">
    <source>
        <dbReference type="ARBA" id="ARBA00022679"/>
    </source>
</evidence>
<feature type="domain" description="Glycosyl transferase family 1" evidence="3">
    <location>
        <begin position="224"/>
        <end position="378"/>
    </location>
</feature>
<dbReference type="RefSeq" id="WP_301139457.1">
    <property type="nucleotide sequence ID" value="NZ_JAUHTQ010000016.1"/>
</dbReference>
<gene>
    <name evidence="4" type="ORF">QYB95_16425</name>
</gene>
<reference evidence="4" key="1">
    <citation type="submission" date="2023-07" db="EMBL/GenBank/DDBJ databases">
        <title>Ureibacillus sp. isolated from freshwater well.</title>
        <authorList>
            <person name="Kirdat K."/>
            <person name="Bhatt A."/>
            <person name="Teware R."/>
            <person name="Bhavsar Y."/>
            <person name="Yadav A."/>
        </authorList>
    </citation>
    <scope>NUCLEOTIDE SEQUENCE</scope>
    <source>
        <strain evidence="4">BA0131</strain>
    </source>
</reference>
<comment type="caution">
    <text evidence="4">The sequence shown here is derived from an EMBL/GenBank/DDBJ whole genome shotgun (WGS) entry which is preliminary data.</text>
</comment>
<dbReference type="InterPro" id="IPR001296">
    <property type="entry name" value="Glyco_trans_1"/>
</dbReference>
<proteinExistence type="predicted"/>